<evidence type="ECO:0000313" key="1">
    <source>
        <dbReference type="EMBL" id="KAI3723968.1"/>
    </source>
</evidence>
<comment type="caution">
    <text evidence="1">The sequence shown here is derived from an EMBL/GenBank/DDBJ whole genome shotgun (WGS) entry which is preliminary data.</text>
</comment>
<gene>
    <name evidence="1" type="ORF">L2E82_35732</name>
</gene>
<accession>A0ACB9BPV8</accession>
<dbReference type="EMBL" id="CM042014">
    <property type="protein sequence ID" value="KAI3723968.1"/>
    <property type="molecule type" value="Genomic_DNA"/>
</dbReference>
<dbReference type="Proteomes" id="UP001055811">
    <property type="component" value="Linkage Group LG06"/>
</dbReference>
<organism evidence="1 2">
    <name type="scientific">Cichorium intybus</name>
    <name type="common">Chicory</name>
    <dbReference type="NCBI Taxonomy" id="13427"/>
    <lineage>
        <taxon>Eukaryota</taxon>
        <taxon>Viridiplantae</taxon>
        <taxon>Streptophyta</taxon>
        <taxon>Embryophyta</taxon>
        <taxon>Tracheophyta</taxon>
        <taxon>Spermatophyta</taxon>
        <taxon>Magnoliopsida</taxon>
        <taxon>eudicotyledons</taxon>
        <taxon>Gunneridae</taxon>
        <taxon>Pentapetalae</taxon>
        <taxon>asterids</taxon>
        <taxon>campanulids</taxon>
        <taxon>Asterales</taxon>
        <taxon>Asteraceae</taxon>
        <taxon>Cichorioideae</taxon>
        <taxon>Cichorieae</taxon>
        <taxon>Cichoriinae</taxon>
        <taxon>Cichorium</taxon>
    </lineage>
</organism>
<reference evidence="2" key="1">
    <citation type="journal article" date="2022" name="Mol. Ecol. Resour.">
        <title>The genomes of chicory, endive, great burdock and yacon provide insights into Asteraceae palaeo-polyploidization history and plant inulin production.</title>
        <authorList>
            <person name="Fan W."/>
            <person name="Wang S."/>
            <person name="Wang H."/>
            <person name="Wang A."/>
            <person name="Jiang F."/>
            <person name="Liu H."/>
            <person name="Zhao H."/>
            <person name="Xu D."/>
            <person name="Zhang Y."/>
        </authorList>
    </citation>
    <scope>NUCLEOTIDE SEQUENCE [LARGE SCALE GENOMIC DNA]</scope>
    <source>
        <strain evidence="2">cv. Punajuju</strain>
    </source>
</reference>
<name>A0ACB9BPV8_CICIN</name>
<evidence type="ECO:0000313" key="2">
    <source>
        <dbReference type="Proteomes" id="UP001055811"/>
    </source>
</evidence>
<reference evidence="1 2" key="2">
    <citation type="journal article" date="2022" name="Mol. Ecol. Resour.">
        <title>The genomes of chicory, endive, great burdock and yacon provide insights into Asteraceae paleo-polyploidization history and plant inulin production.</title>
        <authorList>
            <person name="Fan W."/>
            <person name="Wang S."/>
            <person name="Wang H."/>
            <person name="Wang A."/>
            <person name="Jiang F."/>
            <person name="Liu H."/>
            <person name="Zhao H."/>
            <person name="Xu D."/>
            <person name="Zhang Y."/>
        </authorList>
    </citation>
    <scope>NUCLEOTIDE SEQUENCE [LARGE SCALE GENOMIC DNA]</scope>
    <source>
        <strain evidence="2">cv. Punajuju</strain>
        <tissue evidence="1">Leaves</tissue>
    </source>
</reference>
<keyword evidence="2" id="KW-1185">Reference proteome</keyword>
<protein>
    <submittedName>
        <fullName evidence="1">Uncharacterized protein</fullName>
    </submittedName>
</protein>
<proteinExistence type="predicted"/>
<sequence length="570" mass="62400">MLLYKWFFSLTLSAKIFAAMERSLSIDVEASPQHNHGGWITFPFFIATMASLTLAAAGWNNNIIVYLIQKFNIKSIDAAQIGNILSGCINLFPIVAAVVADSFLGSFSVIVISSSLSLLGLILLTLTAILDQLKPPSCETGSPFCQNPSKAQLTILYTSLALASLGAAGTRFTLATMGADQFNNPSHQGVFFNWHFFMFYAGTLVSVVGIIYVEDNVSWGVGFGLCVATNLLGLVIFVFGKRYYRLLKPQGSPFTGLACVMVAAFRKRKVLLSLKKEDYFHELKDDGRKREGTTPSKNFKFLNHAALLTDGDTAPNGTITKPWNLCTTQQVEDLKTLIRISPLWSTGILLCTPIAIQMSLIVLQALAMDRHIGSHFQIPAGSMIVFVMLTACIALVVIDRFLIPICQNLIGRSPTPLQRIGLGHVFTASSMAISAVVESRRLDAARTHKLGGNLVAPMSVLWLVPQLVAVGVAEAFHFTGQVELYYQEFPKSLKSTAAAMVAVFIGVAFYLGTVVVDLVRKTTGWLPNEINDGRMDNVYWVLSVIGVVNFGYYLVCARLYKYQNVLTTNT</sequence>